<evidence type="ECO:0000256" key="2">
    <source>
        <dbReference type="SAM" id="MobiDB-lite"/>
    </source>
</evidence>
<dbReference type="AlphaFoldDB" id="A0A511X920"/>
<dbReference type="RefSeq" id="WP_051292182.1">
    <property type="nucleotide sequence ID" value="NZ_AUBI01000006.1"/>
</dbReference>
<dbReference type="Pfam" id="PF00535">
    <property type="entry name" value="Glycos_transf_2"/>
    <property type="match status" value="1"/>
</dbReference>
<dbReference type="Pfam" id="PF13692">
    <property type="entry name" value="Glyco_trans_1_4"/>
    <property type="match status" value="1"/>
</dbReference>
<dbReference type="PANTHER" id="PTHR43179">
    <property type="entry name" value="RHAMNOSYLTRANSFERASE WBBL"/>
    <property type="match status" value="1"/>
</dbReference>
<gene>
    <name evidence="4" type="ORF">ANI02nite_13220</name>
</gene>
<dbReference type="PANTHER" id="PTHR43179:SF7">
    <property type="entry name" value="RHAMNOSYLTRANSFERASE WBBL"/>
    <property type="match status" value="1"/>
</dbReference>
<dbReference type="SUPFAM" id="SSF53756">
    <property type="entry name" value="UDP-Glycosyltransferase/glycogen phosphorylase"/>
    <property type="match status" value="1"/>
</dbReference>
<feature type="compositionally biased region" description="Pro residues" evidence="2">
    <location>
        <begin position="137"/>
        <end position="149"/>
    </location>
</feature>
<dbReference type="CDD" id="cd04186">
    <property type="entry name" value="GT_2_like_c"/>
    <property type="match status" value="1"/>
</dbReference>
<protein>
    <submittedName>
        <fullName evidence="4">Glycosyl transferase family protein</fullName>
    </submittedName>
</protein>
<sequence length="824" mass="90616">MSFPPNVSTEQSTPQKDIAAHKQLDHLHKVERALAEANATIASLRQQVDSFENSTFWRITYPARVALKRAPRLARLMRLSLKSVWWIASGQFPTRFQLYRLSRAQLHQIRTSAELTAPAMTAPAAVSAVELINAPRTLPPGPGAMPAPPTSEASGPKPPATGALAVSPMPVEFQPSRPLLFPRHAEPVLSIVIPTYGQVPVTLRCLQSIVDNPPTAPYEVIVAEDASGDPAIARLAEIRGLILIEQPRNLGFLKNCNDAAKKAAGRYLHFLNNDTEVLPGAFDALVARLEADPGVGLTGSKLLFPDGRLQEAGGVIWNDASGWNVGRNDAPERAAYNWPHEVDYISGASILIPRDLFETLDGFDEVFAPAYYEDADLAFRVRQAGYRVIFEPKSRVIHHEGLSHGTDEASGVKAYQARNREIMLSRWKDTLEADHFSPGAHVLRATARARHRRTILIVDHYVPEPDRDAGSRATMCVIRALLDAGWLVKFWPHAPRARTPYSPALERLGVEILDYTSPPEFPEWIAVNGADLDHVMLMRPTVARWYMPYLKTSPRPFLSFYGVDIHFLRMMREVDLTGDDALRHDAEDMRDLEIDLWRQVDSIIYLAEYEAALVREILPGAPAHAVTPFCFRDNYPARAPSSGATILFVGGFAHPPNIDAAKWLVEEVMPRVLAAMPDARLILAGSKPAPAVLAMAGERVRVTGYVTDEELEALYASARVAAAPPRFGAGVKGKVVEALHHGLPLVTTPIGAEGIPGIHDVCAITEDSVVFADAIVALLRDDALWRERSDRGRALIEVEFSPRTLEESLLRALGEGGAGRSRQT</sequence>
<dbReference type="GO" id="GO:0016740">
    <property type="term" value="F:transferase activity"/>
    <property type="evidence" value="ECO:0007669"/>
    <property type="project" value="UniProtKB-KW"/>
</dbReference>
<accession>A0A511X920</accession>
<feature type="domain" description="Glycosyltransferase 2-like" evidence="3">
    <location>
        <begin position="190"/>
        <end position="305"/>
    </location>
</feature>
<dbReference type="Gene3D" id="3.90.550.10">
    <property type="entry name" value="Spore Coat Polysaccharide Biosynthesis Protein SpsA, Chain A"/>
    <property type="match status" value="1"/>
</dbReference>
<keyword evidence="4" id="KW-0808">Transferase</keyword>
<dbReference type="InterPro" id="IPR029044">
    <property type="entry name" value="Nucleotide-diphossugar_trans"/>
</dbReference>
<dbReference type="STRING" id="1120919.GCA_000429165_01947"/>
<evidence type="ECO:0000259" key="3">
    <source>
        <dbReference type="Pfam" id="PF00535"/>
    </source>
</evidence>
<feature type="region of interest" description="Disordered" evidence="2">
    <location>
        <begin position="137"/>
        <end position="161"/>
    </location>
</feature>
<dbReference type="InterPro" id="IPR001173">
    <property type="entry name" value="Glyco_trans_2-like"/>
</dbReference>
<dbReference type="CDD" id="cd03801">
    <property type="entry name" value="GT4_PimA-like"/>
    <property type="match status" value="1"/>
</dbReference>
<keyword evidence="1" id="KW-0175">Coiled coil</keyword>
<dbReference type="Gene3D" id="3.40.50.2000">
    <property type="entry name" value="Glycogen Phosphorylase B"/>
    <property type="match status" value="1"/>
</dbReference>
<keyword evidence="5" id="KW-1185">Reference proteome</keyword>
<name>A0A511X920_9PROT</name>
<dbReference type="Proteomes" id="UP000321635">
    <property type="component" value="Unassembled WGS sequence"/>
</dbReference>
<evidence type="ECO:0000256" key="1">
    <source>
        <dbReference type="SAM" id="Coils"/>
    </source>
</evidence>
<comment type="caution">
    <text evidence="4">The sequence shown here is derived from an EMBL/GenBank/DDBJ whole genome shotgun (WGS) entry which is preliminary data.</text>
</comment>
<dbReference type="SUPFAM" id="SSF53448">
    <property type="entry name" value="Nucleotide-diphospho-sugar transferases"/>
    <property type="match status" value="1"/>
</dbReference>
<evidence type="ECO:0000313" key="4">
    <source>
        <dbReference type="EMBL" id="GEN59438.1"/>
    </source>
</evidence>
<dbReference type="EMBL" id="BJYF01000006">
    <property type="protein sequence ID" value="GEN59438.1"/>
    <property type="molecule type" value="Genomic_DNA"/>
</dbReference>
<evidence type="ECO:0000313" key="5">
    <source>
        <dbReference type="Proteomes" id="UP000321635"/>
    </source>
</evidence>
<feature type="coiled-coil region" evidence="1">
    <location>
        <begin position="27"/>
        <end position="54"/>
    </location>
</feature>
<organism evidence="4 5">
    <name type="scientific">Acetobacter nitrogenifigens DSM 23921 = NBRC 105050</name>
    <dbReference type="NCBI Taxonomy" id="1120919"/>
    <lineage>
        <taxon>Bacteria</taxon>
        <taxon>Pseudomonadati</taxon>
        <taxon>Pseudomonadota</taxon>
        <taxon>Alphaproteobacteria</taxon>
        <taxon>Acetobacterales</taxon>
        <taxon>Acetobacteraceae</taxon>
        <taxon>Acetobacter</taxon>
    </lineage>
</organism>
<reference evidence="4 5" key="1">
    <citation type="submission" date="2019-07" db="EMBL/GenBank/DDBJ databases">
        <title>Whole genome shotgun sequence of Acetobacter nitrogenifigens NBRC 105050.</title>
        <authorList>
            <person name="Hosoyama A."/>
            <person name="Uohara A."/>
            <person name="Ohji S."/>
            <person name="Ichikawa N."/>
        </authorList>
    </citation>
    <scope>NUCLEOTIDE SEQUENCE [LARGE SCALE GENOMIC DNA]</scope>
    <source>
        <strain evidence="4 5">NBRC 105050</strain>
    </source>
</reference>
<proteinExistence type="predicted"/>